<dbReference type="AlphaFoldDB" id="A0AAN6S586"/>
<proteinExistence type="predicted"/>
<evidence type="ECO:0000256" key="1">
    <source>
        <dbReference type="SAM" id="MobiDB-lite"/>
    </source>
</evidence>
<name>A0AAN6S586_9PEZI</name>
<keyword evidence="3" id="KW-1185">Reference proteome</keyword>
<reference evidence="3" key="1">
    <citation type="journal article" date="2023" name="Mol. Phylogenet. Evol.">
        <title>Genome-scale phylogeny and comparative genomics of the fungal order Sordariales.</title>
        <authorList>
            <person name="Hensen N."/>
            <person name="Bonometti L."/>
            <person name="Westerberg I."/>
            <person name="Brannstrom I.O."/>
            <person name="Guillou S."/>
            <person name="Cros-Aarteil S."/>
            <person name="Calhoun S."/>
            <person name="Haridas S."/>
            <person name="Kuo A."/>
            <person name="Mondo S."/>
            <person name="Pangilinan J."/>
            <person name="Riley R."/>
            <person name="LaButti K."/>
            <person name="Andreopoulos B."/>
            <person name="Lipzen A."/>
            <person name="Chen C."/>
            <person name="Yan M."/>
            <person name="Daum C."/>
            <person name="Ng V."/>
            <person name="Clum A."/>
            <person name="Steindorff A."/>
            <person name="Ohm R.A."/>
            <person name="Martin F."/>
            <person name="Silar P."/>
            <person name="Natvig D.O."/>
            <person name="Lalanne C."/>
            <person name="Gautier V."/>
            <person name="Ament-Velasquez S.L."/>
            <person name="Kruys A."/>
            <person name="Hutchinson M.I."/>
            <person name="Powell A.J."/>
            <person name="Barry K."/>
            <person name="Miller A.N."/>
            <person name="Grigoriev I.V."/>
            <person name="Debuchy R."/>
            <person name="Gladieux P."/>
            <person name="Hiltunen Thoren M."/>
            <person name="Johannesson H."/>
        </authorList>
    </citation>
    <scope>NUCLEOTIDE SEQUENCE [LARGE SCALE GENOMIC DNA]</scope>
    <source>
        <strain evidence="3">CBS 340.73</strain>
    </source>
</reference>
<organism evidence="2 3">
    <name type="scientific">Diplogelasinospora grovesii</name>
    <dbReference type="NCBI Taxonomy" id="303347"/>
    <lineage>
        <taxon>Eukaryota</taxon>
        <taxon>Fungi</taxon>
        <taxon>Dikarya</taxon>
        <taxon>Ascomycota</taxon>
        <taxon>Pezizomycotina</taxon>
        <taxon>Sordariomycetes</taxon>
        <taxon>Sordariomycetidae</taxon>
        <taxon>Sordariales</taxon>
        <taxon>Diplogelasinosporaceae</taxon>
        <taxon>Diplogelasinospora</taxon>
    </lineage>
</organism>
<protein>
    <submittedName>
        <fullName evidence="2">Uncharacterized protein</fullName>
    </submittedName>
</protein>
<dbReference type="EMBL" id="MU853798">
    <property type="protein sequence ID" value="KAK3940326.1"/>
    <property type="molecule type" value="Genomic_DNA"/>
</dbReference>
<dbReference type="Proteomes" id="UP001303473">
    <property type="component" value="Unassembled WGS sequence"/>
</dbReference>
<comment type="caution">
    <text evidence="2">The sequence shown here is derived from an EMBL/GenBank/DDBJ whole genome shotgun (WGS) entry which is preliminary data.</text>
</comment>
<accession>A0AAN6S586</accession>
<evidence type="ECO:0000313" key="2">
    <source>
        <dbReference type="EMBL" id="KAK3940326.1"/>
    </source>
</evidence>
<gene>
    <name evidence="2" type="ORF">QBC46DRAFT_128327</name>
</gene>
<sequence length="272" mass="29694">MDAIAKRLKDGSMTDEQWASWLKMKSTMGQLSVHISKVIHHLGGIDCDSSKLGTKLAALKIHPGVIEHNLSAYDTANPKIQDGLMACVTACVILSTKVGAFSKTDWRRSCRETWRGSIIEDSTASLLEPKKPGPEPTEQDLNEVLKQCDRLVDRLDAALKVLRKACYLEPGTAQVAFLEKKASRKVFEKMKQAELDLVAGPSKRHEEQTCALGLSLSCAPATLLFSLFCRRTEPGVFTSKAGTSTGPALKQVEEEGESDDEEEGGEEKKGCS</sequence>
<evidence type="ECO:0000313" key="3">
    <source>
        <dbReference type="Proteomes" id="UP001303473"/>
    </source>
</evidence>
<feature type="compositionally biased region" description="Acidic residues" evidence="1">
    <location>
        <begin position="254"/>
        <end position="265"/>
    </location>
</feature>
<feature type="region of interest" description="Disordered" evidence="1">
    <location>
        <begin position="237"/>
        <end position="272"/>
    </location>
</feature>